<dbReference type="Proteomes" id="UP001163046">
    <property type="component" value="Unassembled WGS sequence"/>
</dbReference>
<feature type="compositionally biased region" description="Polar residues" evidence="1">
    <location>
        <begin position="484"/>
        <end position="509"/>
    </location>
</feature>
<gene>
    <name evidence="2" type="ORF">OS493_036326</name>
</gene>
<evidence type="ECO:0000313" key="3">
    <source>
        <dbReference type="Proteomes" id="UP001163046"/>
    </source>
</evidence>
<reference evidence="2" key="1">
    <citation type="submission" date="2023-01" db="EMBL/GenBank/DDBJ databases">
        <title>Genome assembly of the deep-sea coral Lophelia pertusa.</title>
        <authorList>
            <person name="Herrera S."/>
            <person name="Cordes E."/>
        </authorList>
    </citation>
    <scope>NUCLEOTIDE SEQUENCE</scope>
    <source>
        <strain evidence="2">USNM1676648</strain>
        <tissue evidence="2">Polyp</tissue>
    </source>
</reference>
<dbReference type="OrthoDB" id="10072039at2759"/>
<protein>
    <submittedName>
        <fullName evidence="2">Uncharacterized protein</fullName>
    </submittedName>
</protein>
<feature type="region of interest" description="Disordered" evidence="1">
    <location>
        <begin position="474"/>
        <end position="512"/>
    </location>
</feature>
<name>A0A9X0CNG8_9CNID</name>
<comment type="caution">
    <text evidence="2">The sequence shown here is derived from an EMBL/GenBank/DDBJ whole genome shotgun (WGS) entry which is preliminary data.</text>
</comment>
<keyword evidence="3" id="KW-1185">Reference proteome</keyword>
<organism evidence="2 3">
    <name type="scientific">Desmophyllum pertusum</name>
    <dbReference type="NCBI Taxonomy" id="174260"/>
    <lineage>
        <taxon>Eukaryota</taxon>
        <taxon>Metazoa</taxon>
        <taxon>Cnidaria</taxon>
        <taxon>Anthozoa</taxon>
        <taxon>Hexacorallia</taxon>
        <taxon>Scleractinia</taxon>
        <taxon>Caryophylliina</taxon>
        <taxon>Caryophylliidae</taxon>
        <taxon>Desmophyllum</taxon>
    </lineage>
</organism>
<evidence type="ECO:0000313" key="2">
    <source>
        <dbReference type="EMBL" id="KAJ7369810.1"/>
    </source>
</evidence>
<feature type="region of interest" description="Disordered" evidence="1">
    <location>
        <begin position="303"/>
        <end position="325"/>
    </location>
</feature>
<proteinExistence type="predicted"/>
<feature type="region of interest" description="Disordered" evidence="1">
    <location>
        <begin position="517"/>
        <end position="536"/>
    </location>
</feature>
<dbReference type="AlphaFoldDB" id="A0A9X0CNG8"/>
<sequence length="642" mass="71914">MTGVSIIHTREVPSSHRKVIPTAIRRVVGRGRDRLSVLQIVEEVRRTLAIQTFHPVPIDLNPTAGLERVVKEVLASLQLMHTVIIPFLTVTHMVMTATASPIMLTVMRLLFGLSTPALQERFIITTVKQKSPSGRNQRIGLNEREETRRERTRKKEILLEPEMVEETLAFTESTWFPQNPANICPLQRVFTETIIALGINEMEIMQSLGICPVIRKKTCRDSVRQVTEDLRWSRHVQYTLQHFQQLCIGLLLLWQILAERQLCHQREACKMFHHRPLHLHDTNMYDHSSHTPSPNIITAVSPQVPQHHGVPSPRLHFSQQSPQFPPRHGVPLAQNLFPQVPVTGAPRAPQQYPFAPHQYVVPQQAVQPVQPQMNDYRQYTHMNSSAPPRLQVSQQVNAAPLPLAAQVPSPQPVMFNKQVSPQPALHPLQQATLVLQQRKMSEAQAAAAANMQQPYAVAAAGLPQQAASPITVGLHRKDDRSHHNSPGSPVVFSQQPSLNELTPHHSSQQLPPLSVASSNLVSSSPLSHSSNASSPVPVLQASVPTVNLQAIAKYVDKNLTGHLSAWPTEVIDRQLQKLWEDSSFYSNDSDKAKIEQIQLQSEVGFMEMRLETASKRISSLKGMTRTLEALLAESDIKFLSWS</sequence>
<accession>A0A9X0CNG8</accession>
<evidence type="ECO:0000256" key="1">
    <source>
        <dbReference type="SAM" id="MobiDB-lite"/>
    </source>
</evidence>
<dbReference type="EMBL" id="MU826885">
    <property type="protein sequence ID" value="KAJ7369810.1"/>
    <property type="molecule type" value="Genomic_DNA"/>
</dbReference>